<gene>
    <name evidence="6" type="ORF">PNIG_b0243</name>
</gene>
<feature type="transmembrane region" description="Helical" evidence="4">
    <location>
        <begin position="86"/>
        <end position="103"/>
    </location>
</feature>
<dbReference type="Pfam" id="PF08534">
    <property type="entry name" value="Redoxin"/>
    <property type="match status" value="1"/>
</dbReference>
<keyword evidence="2" id="KW-0201">Cytochrome c-type biogenesis</keyword>
<evidence type="ECO:0000313" key="7">
    <source>
        <dbReference type="Proteomes" id="UP000198329"/>
    </source>
</evidence>
<feature type="domain" description="Thioredoxin" evidence="5">
    <location>
        <begin position="132"/>
        <end position="272"/>
    </location>
</feature>
<feature type="transmembrane region" description="Helical" evidence="4">
    <location>
        <begin position="41"/>
        <end position="66"/>
    </location>
</feature>
<feature type="transmembrane region" description="Helical" evidence="4">
    <location>
        <begin position="6"/>
        <end position="29"/>
    </location>
</feature>
<evidence type="ECO:0000256" key="4">
    <source>
        <dbReference type="SAM" id="Phobius"/>
    </source>
</evidence>
<name>A0AAC9UNE0_9GAMM</name>
<protein>
    <recommendedName>
        <fullName evidence="5">Thioredoxin domain-containing protein</fullName>
    </recommendedName>
</protein>
<accession>A0AAC9UNE0</accession>
<dbReference type="GO" id="GO:0015036">
    <property type="term" value="F:disulfide oxidoreductase activity"/>
    <property type="evidence" value="ECO:0007669"/>
    <property type="project" value="UniProtKB-ARBA"/>
</dbReference>
<evidence type="ECO:0000259" key="5">
    <source>
        <dbReference type="PROSITE" id="PS51352"/>
    </source>
</evidence>
<dbReference type="GeneID" id="300943481"/>
<organism evidence="6 7">
    <name type="scientific">Pseudoalteromonas nigrifaciens</name>
    <dbReference type="NCBI Taxonomy" id="28109"/>
    <lineage>
        <taxon>Bacteria</taxon>
        <taxon>Pseudomonadati</taxon>
        <taxon>Pseudomonadota</taxon>
        <taxon>Gammaproteobacteria</taxon>
        <taxon>Alteromonadales</taxon>
        <taxon>Pseudoalteromonadaceae</taxon>
        <taxon>Pseudoalteromonas</taxon>
    </lineage>
</organism>
<evidence type="ECO:0000313" key="6">
    <source>
        <dbReference type="EMBL" id="ASM55871.1"/>
    </source>
</evidence>
<dbReference type="InterPro" id="IPR050553">
    <property type="entry name" value="Thioredoxin_ResA/DsbE_sf"/>
</dbReference>
<dbReference type="AlphaFoldDB" id="A0AAC9UNE0"/>
<dbReference type="GO" id="GO:0005886">
    <property type="term" value="C:plasma membrane"/>
    <property type="evidence" value="ECO:0007669"/>
    <property type="project" value="InterPro"/>
</dbReference>
<dbReference type="PROSITE" id="PS51352">
    <property type="entry name" value="THIOREDOXIN_2"/>
    <property type="match status" value="1"/>
</dbReference>
<keyword evidence="3" id="KW-0676">Redox-active center</keyword>
<keyword evidence="7" id="KW-1185">Reference proteome</keyword>
<proteinExistence type="predicted"/>
<dbReference type="Gene3D" id="3.40.30.10">
    <property type="entry name" value="Glutaredoxin"/>
    <property type="match status" value="1"/>
</dbReference>
<dbReference type="InterPro" id="IPR017937">
    <property type="entry name" value="Thioredoxin_CS"/>
</dbReference>
<dbReference type="Pfam" id="PF01790">
    <property type="entry name" value="LGT"/>
    <property type="match status" value="1"/>
</dbReference>
<dbReference type="KEGG" id="png:PNIG_b0243"/>
<sequence length="273" mass="30542">MLSISLGPFVIAISQLIILLGLGVFWLLTYLQTRKQPQQKAILDTVFKAFVVGFIVARLMFVLIMWDAYQENWWQLINISDGGFMPSYGWVAGALVLALYARGKKAVLKTYFIAAIVALFTIMVPTFAASIYKAGVELPQSAVYNLRGKEVDLQSFKGKPVVINFWASWCPPCRKEMPVLQAAQKNNPNIAFVFVNQGEDLFTVQKFINAEQLDLRNVFFDQNSNVSRESGAAGLPTTLFYSSDGKLVTSHMGELSHASLRYYMQAINQQSAQ</sequence>
<reference evidence="6 7" key="1">
    <citation type="submission" date="2015-03" db="EMBL/GenBank/DDBJ databases">
        <authorList>
            <person name="Xie B.-B."/>
            <person name="Rong J.-C."/>
            <person name="Qin Q.-L."/>
            <person name="Zhang Y.-Z."/>
        </authorList>
    </citation>
    <scope>NUCLEOTIDE SEQUENCE [LARGE SCALE GENOMIC DNA]</scope>
    <source>
        <strain evidence="6 7">KMM 661</strain>
    </source>
</reference>
<dbReference type="GO" id="GO:0017004">
    <property type="term" value="P:cytochrome complex assembly"/>
    <property type="evidence" value="ECO:0007669"/>
    <property type="project" value="UniProtKB-KW"/>
</dbReference>
<keyword evidence="4" id="KW-0812">Transmembrane</keyword>
<evidence type="ECO:0000256" key="2">
    <source>
        <dbReference type="ARBA" id="ARBA00022748"/>
    </source>
</evidence>
<evidence type="ECO:0000256" key="3">
    <source>
        <dbReference type="ARBA" id="ARBA00023284"/>
    </source>
</evidence>
<dbReference type="PANTHER" id="PTHR42852">
    <property type="entry name" value="THIOL:DISULFIDE INTERCHANGE PROTEIN DSBE"/>
    <property type="match status" value="1"/>
</dbReference>
<dbReference type="PANTHER" id="PTHR42852:SF13">
    <property type="entry name" value="PROTEIN DIPZ"/>
    <property type="match status" value="1"/>
</dbReference>
<dbReference type="GO" id="GO:0030313">
    <property type="term" value="C:cell envelope"/>
    <property type="evidence" value="ECO:0007669"/>
    <property type="project" value="UniProtKB-SubCell"/>
</dbReference>
<dbReference type="Proteomes" id="UP000198329">
    <property type="component" value="Chromosome II"/>
</dbReference>
<dbReference type="InterPro" id="IPR036249">
    <property type="entry name" value="Thioredoxin-like_sf"/>
</dbReference>
<dbReference type="PROSITE" id="PS00194">
    <property type="entry name" value="THIOREDOXIN_1"/>
    <property type="match status" value="1"/>
</dbReference>
<keyword evidence="4" id="KW-0472">Membrane</keyword>
<dbReference type="InterPro" id="IPR013766">
    <property type="entry name" value="Thioredoxin_domain"/>
</dbReference>
<dbReference type="InterPro" id="IPR013740">
    <property type="entry name" value="Redoxin"/>
</dbReference>
<dbReference type="SUPFAM" id="SSF52833">
    <property type="entry name" value="Thioredoxin-like"/>
    <property type="match status" value="1"/>
</dbReference>
<comment type="subcellular location">
    <subcellularLocation>
        <location evidence="1">Cell envelope</location>
    </subcellularLocation>
</comment>
<feature type="transmembrane region" description="Helical" evidence="4">
    <location>
        <begin position="110"/>
        <end position="132"/>
    </location>
</feature>
<dbReference type="CDD" id="cd02966">
    <property type="entry name" value="TlpA_like_family"/>
    <property type="match status" value="1"/>
</dbReference>
<dbReference type="InterPro" id="IPR001640">
    <property type="entry name" value="Lgt"/>
</dbReference>
<dbReference type="RefSeq" id="WP_089369116.1">
    <property type="nucleotide sequence ID" value="NZ_BJXZ01000029.1"/>
</dbReference>
<dbReference type="GO" id="GO:0008961">
    <property type="term" value="F:phosphatidylglycerol-prolipoprotein diacylglyceryl transferase activity"/>
    <property type="evidence" value="ECO:0007669"/>
    <property type="project" value="InterPro"/>
</dbReference>
<evidence type="ECO:0000256" key="1">
    <source>
        <dbReference type="ARBA" id="ARBA00004196"/>
    </source>
</evidence>
<keyword evidence="4" id="KW-1133">Transmembrane helix</keyword>
<dbReference type="GO" id="GO:0042158">
    <property type="term" value="P:lipoprotein biosynthetic process"/>
    <property type="evidence" value="ECO:0007669"/>
    <property type="project" value="InterPro"/>
</dbReference>
<dbReference type="EMBL" id="CP011037">
    <property type="protein sequence ID" value="ASM55871.1"/>
    <property type="molecule type" value="Genomic_DNA"/>
</dbReference>